<evidence type="ECO:0000256" key="4">
    <source>
        <dbReference type="ARBA" id="ARBA00022679"/>
    </source>
</evidence>
<accession>A0A2K5SF17</accession>
<sequence length="128" mass="14066">EIGVSAYGTLYKARDLYSGRFVALKNVKVPNGRGIGGGLPISTVCEMALLRRLEAFEHLNVVWLMDVCATSRTNQEIKRCFMESLSSVETLKPTSWAKSLTSLGCLQRMSGPKMHLYSEKPSPTEGPA</sequence>
<protein>
    <recommendedName>
        <fullName evidence="2">cyclin-dependent kinase</fullName>
        <ecNumber evidence="2">2.7.11.22</ecNumber>
    </recommendedName>
</protein>
<keyword evidence="4" id="KW-0808">Transferase</keyword>
<dbReference type="Ensembl" id="ENSCCAT00000056786.1">
    <property type="protein sequence ID" value="ENSCCAP00000038982.1"/>
    <property type="gene ID" value="ENSCCAG00000037331.1"/>
</dbReference>
<reference evidence="10" key="1">
    <citation type="submission" date="2025-08" db="UniProtKB">
        <authorList>
            <consortium name="Ensembl"/>
        </authorList>
    </citation>
    <scope>IDENTIFICATION</scope>
</reference>
<dbReference type="AlphaFoldDB" id="A0A2K5SF17"/>
<dbReference type="Gene3D" id="3.30.200.20">
    <property type="entry name" value="Phosphorylase Kinase, domain 1"/>
    <property type="match status" value="1"/>
</dbReference>
<organism evidence="10 11">
    <name type="scientific">Cebus imitator</name>
    <name type="common">Panamanian white-faced capuchin</name>
    <name type="synonym">Cebus capucinus imitator</name>
    <dbReference type="NCBI Taxonomy" id="2715852"/>
    <lineage>
        <taxon>Eukaryota</taxon>
        <taxon>Metazoa</taxon>
        <taxon>Chordata</taxon>
        <taxon>Craniata</taxon>
        <taxon>Vertebrata</taxon>
        <taxon>Euteleostomi</taxon>
        <taxon>Mammalia</taxon>
        <taxon>Eutheria</taxon>
        <taxon>Euarchontoglires</taxon>
        <taxon>Primates</taxon>
        <taxon>Haplorrhini</taxon>
        <taxon>Platyrrhini</taxon>
        <taxon>Cebidae</taxon>
        <taxon>Cebinae</taxon>
        <taxon>Cebus</taxon>
    </lineage>
</organism>
<keyword evidence="6" id="KW-0418">Kinase</keyword>
<evidence type="ECO:0000256" key="5">
    <source>
        <dbReference type="ARBA" id="ARBA00022741"/>
    </source>
</evidence>
<evidence type="ECO:0000256" key="8">
    <source>
        <dbReference type="ARBA" id="ARBA00047811"/>
    </source>
</evidence>
<name>A0A2K5SF17_CEBIM</name>
<dbReference type="GO" id="GO:0005524">
    <property type="term" value="F:ATP binding"/>
    <property type="evidence" value="ECO:0007669"/>
    <property type="project" value="UniProtKB-KW"/>
</dbReference>
<evidence type="ECO:0000256" key="1">
    <source>
        <dbReference type="ARBA" id="ARBA00006485"/>
    </source>
</evidence>
<evidence type="ECO:0000256" key="3">
    <source>
        <dbReference type="ARBA" id="ARBA00022527"/>
    </source>
</evidence>
<dbReference type="Proteomes" id="UP000233040">
    <property type="component" value="Unassembled WGS sequence"/>
</dbReference>
<reference evidence="10" key="2">
    <citation type="submission" date="2025-09" db="UniProtKB">
        <authorList>
            <consortium name="Ensembl"/>
        </authorList>
    </citation>
    <scope>IDENTIFICATION</scope>
</reference>
<evidence type="ECO:0000313" key="10">
    <source>
        <dbReference type="Ensembl" id="ENSCCAP00000038982.1"/>
    </source>
</evidence>
<dbReference type="STRING" id="9516.ENSCCAP00000038982"/>
<dbReference type="SUPFAM" id="SSF56112">
    <property type="entry name" value="Protein kinase-like (PK-like)"/>
    <property type="match status" value="1"/>
</dbReference>
<keyword evidence="7" id="KW-0067">ATP-binding</keyword>
<evidence type="ECO:0000256" key="2">
    <source>
        <dbReference type="ARBA" id="ARBA00012425"/>
    </source>
</evidence>
<evidence type="ECO:0000313" key="11">
    <source>
        <dbReference type="Proteomes" id="UP000233040"/>
    </source>
</evidence>
<keyword evidence="11" id="KW-1185">Reference proteome</keyword>
<dbReference type="GO" id="GO:0004693">
    <property type="term" value="F:cyclin-dependent protein serine/threonine kinase activity"/>
    <property type="evidence" value="ECO:0007669"/>
    <property type="project" value="UniProtKB-EC"/>
</dbReference>
<comment type="similarity">
    <text evidence="1">Belongs to the protein kinase superfamily. CMGC Ser/Thr protein kinase family. CDC2/CDKX subfamily.</text>
</comment>
<proteinExistence type="inferred from homology"/>
<keyword evidence="5" id="KW-0547">Nucleotide-binding</keyword>
<dbReference type="GeneTree" id="ENSGT00940000154770"/>
<dbReference type="FunFam" id="3.30.200.20:FF:000124">
    <property type="entry name" value="Cyclin-dependent kinase 4"/>
    <property type="match status" value="1"/>
</dbReference>
<dbReference type="EC" id="2.7.11.22" evidence="2"/>
<evidence type="ECO:0000256" key="7">
    <source>
        <dbReference type="ARBA" id="ARBA00022840"/>
    </source>
</evidence>
<comment type="catalytic activity">
    <reaction evidence="8">
        <text>L-threonyl-[protein] + ATP = O-phospho-L-threonyl-[protein] + ADP + H(+)</text>
        <dbReference type="Rhea" id="RHEA:46608"/>
        <dbReference type="Rhea" id="RHEA-COMP:11060"/>
        <dbReference type="Rhea" id="RHEA-COMP:11605"/>
        <dbReference type="ChEBI" id="CHEBI:15378"/>
        <dbReference type="ChEBI" id="CHEBI:30013"/>
        <dbReference type="ChEBI" id="CHEBI:30616"/>
        <dbReference type="ChEBI" id="CHEBI:61977"/>
        <dbReference type="ChEBI" id="CHEBI:456216"/>
        <dbReference type="EC" id="2.7.11.22"/>
    </reaction>
</comment>
<dbReference type="OMA" id="LIDAWRC"/>
<evidence type="ECO:0000256" key="9">
    <source>
        <dbReference type="ARBA" id="ARBA00048367"/>
    </source>
</evidence>
<keyword evidence="3" id="KW-0723">Serine/threonine-protein kinase</keyword>
<dbReference type="InterPro" id="IPR011009">
    <property type="entry name" value="Kinase-like_dom_sf"/>
</dbReference>
<comment type="catalytic activity">
    <reaction evidence="9">
        <text>L-seryl-[protein] + ATP = O-phospho-L-seryl-[protein] + ADP + H(+)</text>
        <dbReference type="Rhea" id="RHEA:17989"/>
        <dbReference type="Rhea" id="RHEA-COMP:9863"/>
        <dbReference type="Rhea" id="RHEA-COMP:11604"/>
        <dbReference type="ChEBI" id="CHEBI:15378"/>
        <dbReference type="ChEBI" id="CHEBI:29999"/>
        <dbReference type="ChEBI" id="CHEBI:30616"/>
        <dbReference type="ChEBI" id="CHEBI:83421"/>
        <dbReference type="ChEBI" id="CHEBI:456216"/>
        <dbReference type="EC" id="2.7.11.22"/>
    </reaction>
</comment>
<evidence type="ECO:0000256" key="6">
    <source>
        <dbReference type="ARBA" id="ARBA00022777"/>
    </source>
</evidence>